<keyword evidence="2" id="KW-0328">Glycosyltransferase</keyword>
<name>A0A0P0RDK2_9BURK</name>
<keyword evidence="3 5" id="KW-0808">Transferase</keyword>
<organism evidence="5 6">
    <name type="scientific">Paraburkholderia caribensis MBA4</name>
    <dbReference type="NCBI Taxonomy" id="1323664"/>
    <lineage>
        <taxon>Bacteria</taxon>
        <taxon>Pseudomonadati</taxon>
        <taxon>Pseudomonadota</taxon>
        <taxon>Betaproteobacteria</taxon>
        <taxon>Burkholderiales</taxon>
        <taxon>Burkholderiaceae</taxon>
        <taxon>Paraburkholderia</taxon>
    </lineage>
</organism>
<evidence type="ECO:0000256" key="2">
    <source>
        <dbReference type="ARBA" id="ARBA00022676"/>
    </source>
</evidence>
<dbReference type="GO" id="GO:0016757">
    <property type="term" value="F:glycosyltransferase activity"/>
    <property type="evidence" value="ECO:0007669"/>
    <property type="project" value="UniProtKB-KW"/>
</dbReference>
<dbReference type="Proteomes" id="UP000019146">
    <property type="component" value="Chromosome 2"/>
</dbReference>
<dbReference type="PANTHER" id="PTHR12526">
    <property type="entry name" value="GLYCOSYLTRANSFERASE"/>
    <property type="match status" value="1"/>
</dbReference>
<protein>
    <submittedName>
        <fullName evidence="5">Glycosyltransferase</fullName>
    </submittedName>
</protein>
<dbReference type="AlphaFoldDB" id="A0A0P0RDK2"/>
<dbReference type="EMBL" id="CP012747">
    <property type="protein sequence ID" value="ALL66226.1"/>
    <property type="molecule type" value="Genomic_DNA"/>
</dbReference>
<dbReference type="KEGG" id="bcai:K788_0002748"/>
<accession>A0A0P0RDK2</accession>
<evidence type="ECO:0000313" key="6">
    <source>
        <dbReference type="Proteomes" id="UP000019146"/>
    </source>
</evidence>
<proteinExistence type="inferred from homology"/>
<gene>
    <name evidence="5" type="ORF">K788_0002748</name>
</gene>
<reference evidence="5 6" key="1">
    <citation type="journal article" date="2014" name="Genome Announc.">
        <title>Draft Genome Sequence of the Haloacid-Degrading Burkholderia caribensis Strain MBA4.</title>
        <authorList>
            <person name="Pan Y."/>
            <person name="Kong K.F."/>
            <person name="Tsang J.S."/>
        </authorList>
    </citation>
    <scope>NUCLEOTIDE SEQUENCE [LARGE SCALE GENOMIC DNA]</scope>
    <source>
        <strain evidence="5 6">MBA4</strain>
    </source>
</reference>
<dbReference type="Pfam" id="PF00534">
    <property type="entry name" value="Glycos_transf_1"/>
    <property type="match status" value="1"/>
</dbReference>
<dbReference type="CDD" id="cd03801">
    <property type="entry name" value="GT4_PimA-like"/>
    <property type="match status" value="1"/>
</dbReference>
<evidence type="ECO:0000256" key="1">
    <source>
        <dbReference type="ARBA" id="ARBA00009481"/>
    </source>
</evidence>
<sequence length="371" mass="41522">MRKTHVLHVGPKQRGGINTVLRELASQHESFEQRGILFSFFETRGFKRAADLIMFLLFDIPKFFAYLSKSVDIVHLHVAVRGSVYRKYVFFVMSKALRCKTIIHLHSGEFGQFFAQARGIRRLIVLHLLKGAHAVVGVSQWTETMLENHRIRPRMFRIIGNTAHAAEAFRGSSVVAVANQRPYIAFVGKLTLLKGMEDLLVALSILRKRGHEVELQLAGEGDVEFWRARAAAHGVGDVVKFLGWIDGNAKYEFLRDAQLFCMPSHFESFGIATLEAMLLGLPIVGTRLGGFLDLVKEGDTGFLVDARDPMSLADRIGVLLSDQAIARRMGVAAHVHARSLFGTDAITRKYVDVYQTLQNRGGTHDSLDKTH</sequence>
<dbReference type="SUPFAM" id="SSF53756">
    <property type="entry name" value="UDP-Glycosyltransferase/glycogen phosphorylase"/>
    <property type="match status" value="1"/>
</dbReference>
<dbReference type="RefSeq" id="WP_035989239.1">
    <property type="nucleotide sequence ID" value="NZ_CP012747.1"/>
</dbReference>
<dbReference type="GeneID" id="69970216"/>
<comment type="similarity">
    <text evidence="1">Belongs to the glycosyltransferase group 1 family. Glycosyltransferase 4 subfamily.</text>
</comment>
<evidence type="ECO:0000313" key="5">
    <source>
        <dbReference type="EMBL" id="ALL66226.1"/>
    </source>
</evidence>
<dbReference type="PANTHER" id="PTHR12526:SF640">
    <property type="entry name" value="COLANIC ACID BIOSYNTHESIS GLYCOSYLTRANSFERASE WCAL-RELATED"/>
    <property type="match status" value="1"/>
</dbReference>
<dbReference type="InterPro" id="IPR001296">
    <property type="entry name" value="Glyco_trans_1"/>
</dbReference>
<evidence type="ECO:0000256" key="3">
    <source>
        <dbReference type="ARBA" id="ARBA00022679"/>
    </source>
</evidence>
<dbReference type="Gene3D" id="3.40.50.2000">
    <property type="entry name" value="Glycogen Phosphorylase B"/>
    <property type="match status" value="2"/>
</dbReference>
<evidence type="ECO:0000259" key="4">
    <source>
        <dbReference type="Pfam" id="PF00534"/>
    </source>
</evidence>
<feature type="domain" description="Glycosyl transferase family 1" evidence="4">
    <location>
        <begin position="178"/>
        <end position="333"/>
    </location>
</feature>